<gene>
    <name evidence="1" type="ORF">VFPPC_15311</name>
</gene>
<organism evidence="1 2">
    <name type="scientific">Pochonia chlamydosporia 170</name>
    <dbReference type="NCBI Taxonomy" id="1380566"/>
    <lineage>
        <taxon>Eukaryota</taxon>
        <taxon>Fungi</taxon>
        <taxon>Dikarya</taxon>
        <taxon>Ascomycota</taxon>
        <taxon>Pezizomycotina</taxon>
        <taxon>Sordariomycetes</taxon>
        <taxon>Hypocreomycetidae</taxon>
        <taxon>Hypocreales</taxon>
        <taxon>Clavicipitaceae</taxon>
        <taxon>Pochonia</taxon>
    </lineage>
</organism>
<dbReference type="EMBL" id="LSBJ02000001">
    <property type="protein sequence ID" value="OAQ73477.1"/>
    <property type="molecule type" value="Genomic_DNA"/>
</dbReference>
<evidence type="ECO:0000313" key="2">
    <source>
        <dbReference type="Proteomes" id="UP000078397"/>
    </source>
</evidence>
<keyword evidence="2" id="KW-1185">Reference proteome</keyword>
<protein>
    <submittedName>
        <fullName evidence="1">Uncharacterized protein</fullName>
    </submittedName>
</protein>
<sequence>MDGWMGRRHSTSHSKVYKVNLYLGSLLCGSATGCEIGERSIHISASADGVKEPRRLGFLDLEFHRRYEYFWCRFFCLRDELIGPMQASSSAGLPPSSLSVPKLALLASFRGRRRHRPGCLVFGAETPTCAFSFPRRDNNGWSQPHRFCAAPRSFFGTVFGVACQETPAKR</sequence>
<dbReference type="AlphaFoldDB" id="A0A179G6R1"/>
<name>A0A179G6R1_METCM</name>
<reference evidence="1 2" key="1">
    <citation type="journal article" date="2016" name="PLoS Pathog.">
        <title>Biosynthesis of antibiotic leucinostatins in bio-control fungus Purpureocillium lilacinum and their inhibition on phytophthora revealed by genome mining.</title>
        <authorList>
            <person name="Wang G."/>
            <person name="Liu Z."/>
            <person name="Lin R."/>
            <person name="Li E."/>
            <person name="Mao Z."/>
            <person name="Ling J."/>
            <person name="Yang Y."/>
            <person name="Yin W.B."/>
            <person name="Xie B."/>
        </authorList>
    </citation>
    <scope>NUCLEOTIDE SEQUENCE [LARGE SCALE GENOMIC DNA]</scope>
    <source>
        <strain evidence="1">170</strain>
    </source>
</reference>
<accession>A0A179G6R1</accession>
<dbReference type="RefSeq" id="XP_018149560.1">
    <property type="nucleotide sequence ID" value="XM_018293064.1"/>
</dbReference>
<proteinExistence type="predicted"/>
<evidence type="ECO:0000313" key="1">
    <source>
        <dbReference type="EMBL" id="OAQ73477.1"/>
    </source>
</evidence>
<comment type="caution">
    <text evidence="1">The sequence shown here is derived from an EMBL/GenBank/DDBJ whole genome shotgun (WGS) entry which is preliminary data.</text>
</comment>
<dbReference type="KEGG" id="pchm:VFPPC_15311"/>
<dbReference type="Proteomes" id="UP000078397">
    <property type="component" value="Unassembled WGS sequence"/>
</dbReference>
<dbReference type="GeneID" id="28857058"/>
<dbReference type="PROSITE" id="PS51257">
    <property type="entry name" value="PROKAR_LIPOPROTEIN"/>
    <property type="match status" value="1"/>
</dbReference>